<dbReference type="PANTHER" id="PTHR14387">
    <property type="entry name" value="THADA/DEATH RECEPTOR INTERACTING PROTEIN"/>
    <property type="match status" value="1"/>
</dbReference>
<gene>
    <name evidence="6" type="ORF">GBAR_LOCUS30583</name>
</gene>
<organism evidence="6 7">
    <name type="scientific">Geodia barretti</name>
    <name type="common">Barrett's horny sponge</name>
    <dbReference type="NCBI Taxonomy" id="519541"/>
    <lineage>
        <taxon>Eukaryota</taxon>
        <taxon>Metazoa</taxon>
        <taxon>Porifera</taxon>
        <taxon>Demospongiae</taxon>
        <taxon>Heteroscleromorpha</taxon>
        <taxon>Tetractinellida</taxon>
        <taxon>Astrophorina</taxon>
        <taxon>Geodiidae</taxon>
        <taxon>Geodia</taxon>
    </lineage>
</organism>
<dbReference type="Pfam" id="PF25151">
    <property type="entry name" value="TPR_Trm732_C"/>
    <property type="match status" value="1"/>
</dbReference>
<dbReference type="InterPro" id="IPR056842">
    <property type="entry name" value="THADA-like_TPR_C"/>
</dbReference>
<dbReference type="InterPro" id="IPR051954">
    <property type="entry name" value="tRNA_methyltransferase_THADA"/>
</dbReference>
<dbReference type="AlphaFoldDB" id="A0AA35XET7"/>
<dbReference type="InterPro" id="IPR016024">
    <property type="entry name" value="ARM-type_fold"/>
</dbReference>
<dbReference type="GO" id="GO:0005829">
    <property type="term" value="C:cytosol"/>
    <property type="evidence" value="ECO:0007669"/>
    <property type="project" value="TreeGrafter"/>
</dbReference>
<evidence type="ECO:0000313" key="7">
    <source>
        <dbReference type="Proteomes" id="UP001174909"/>
    </source>
</evidence>
<evidence type="ECO:0000256" key="1">
    <source>
        <dbReference type="ARBA" id="ARBA00010409"/>
    </source>
</evidence>
<feature type="domain" description="DUF2428" evidence="4">
    <location>
        <begin position="6"/>
        <end position="88"/>
    </location>
</feature>
<keyword evidence="7" id="KW-1185">Reference proteome</keyword>
<dbReference type="InterPro" id="IPR019442">
    <property type="entry name" value="THADA/TRM732_DUF2428"/>
</dbReference>
<keyword evidence="2" id="KW-0819">tRNA processing</keyword>
<dbReference type="GO" id="GO:0030488">
    <property type="term" value="P:tRNA methylation"/>
    <property type="evidence" value="ECO:0007669"/>
    <property type="project" value="TreeGrafter"/>
</dbReference>
<name>A0AA35XET7_GEOBA</name>
<evidence type="ECO:0000313" key="6">
    <source>
        <dbReference type="EMBL" id="CAI8056138.1"/>
    </source>
</evidence>
<dbReference type="Pfam" id="PF10350">
    <property type="entry name" value="DUF2428"/>
    <property type="match status" value="1"/>
</dbReference>
<protein>
    <recommendedName>
        <fullName evidence="3">tRNA (32-2'-O)-methyltransferase regulator THADA</fullName>
    </recommendedName>
</protein>
<proteinExistence type="inferred from homology"/>
<comment type="caution">
    <text evidence="6">The sequence shown here is derived from an EMBL/GenBank/DDBJ whole genome shotgun (WGS) entry which is preliminary data.</text>
</comment>
<feature type="domain" description="tRNA (32-2'-O)-methyltransferase regulator THADA-like C-terminal TPR repeats region" evidence="5">
    <location>
        <begin position="91"/>
        <end position="251"/>
    </location>
</feature>
<comment type="similarity">
    <text evidence="1">Belongs to the THADA family.</text>
</comment>
<reference evidence="6" key="1">
    <citation type="submission" date="2023-03" db="EMBL/GenBank/DDBJ databases">
        <authorList>
            <person name="Steffen K."/>
            <person name="Cardenas P."/>
        </authorList>
    </citation>
    <scope>NUCLEOTIDE SEQUENCE</scope>
</reference>
<sequence length="736" mass="82146">MLVDSALKETMRTLLSVATVYKTTSDVVPRESSTSDPTVGYTESHSASVHALNILRALYRDSRLGEHIIPFIPEGVKIAVDGFSASLWPVRNSATLLFSALVLRIFGAKRVQDEHSIENKMTAREFFTRFPSLHGFLHQQLQKAAEGLESSCSNVQPAAQLSLFPVLIILSRLYPTTLDEPSSPGSLHSFLPLFLRCSSCGVWKTRVLISRAVVPLVTINNMKRVLHNLLRMMTTEDQNSLHTTLLILQRLVQERRDLLNCCTQKSLGVSWLSGWLLENLLTKRTLGTENNHCSVTRCAYLELVTNLLQHSSSLESTILSQEVDEIVFASSNGGILLQEDVLVSSAKLLLTASQYTSSSLGLPQLSELCHKLILHQSAAVRHYTLQYILDQKNLLSSDTAEELTTVIIQLFSTEQDEGILAVLCEILTKQKAWCTRTREKLCVVAMHHVTQGHLRLVFRASLILFLASLLEKCCDPEMIVQWLLLVKPYTLPTAPVELRQAVALGLGTLWRILIEERLLGSVEAYTVLVVSLLQDGDEEVRDDMATSVGIILSSLSHSVALDVGITSHPSSSSALQLYLSCLPLVLHRHPQTALTILLRLVGHESLPLEKENKNVLFDEDPLNNYMEEISVLRDACRAIETLLASHSEDVKETLARVSEQVQSQATALMEKLEGHMCSSSFSPWDEPYVFIGLCKLFFLSDAVVNGVEKSHYDQNFLRHFKNTKSVIFLQNVELLF</sequence>
<dbReference type="PANTHER" id="PTHR14387:SF7">
    <property type="entry name" value="THYROID ADENOMA-ASSOCIATED PROTEIN"/>
    <property type="match status" value="1"/>
</dbReference>
<dbReference type="SUPFAM" id="SSF48371">
    <property type="entry name" value="ARM repeat"/>
    <property type="match status" value="1"/>
</dbReference>
<evidence type="ECO:0000259" key="5">
    <source>
        <dbReference type="Pfam" id="PF25151"/>
    </source>
</evidence>
<evidence type="ECO:0000256" key="3">
    <source>
        <dbReference type="ARBA" id="ARBA00035698"/>
    </source>
</evidence>
<dbReference type="Proteomes" id="UP001174909">
    <property type="component" value="Unassembled WGS sequence"/>
</dbReference>
<evidence type="ECO:0000256" key="2">
    <source>
        <dbReference type="ARBA" id="ARBA00022694"/>
    </source>
</evidence>
<evidence type="ECO:0000259" key="4">
    <source>
        <dbReference type="Pfam" id="PF10350"/>
    </source>
</evidence>
<dbReference type="EMBL" id="CASHTH010004328">
    <property type="protein sequence ID" value="CAI8056138.1"/>
    <property type="molecule type" value="Genomic_DNA"/>
</dbReference>
<accession>A0AA35XET7</accession>